<organism evidence="1 2">
    <name type="scientific">Paenibacillus farraposensis</name>
    <dbReference type="NCBI Taxonomy" id="2807095"/>
    <lineage>
        <taxon>Bacteria</taxon>
        <taxon>Bacillati</taxon>
        <taxon>Bacillota</taxon>
        <taxon>Bacilli</taxon>
        <taxon>Bacillales</taxon>
        <taxon>Paenibacillaceae</taxon>
        <taxon>Paenibacillus</taxon>
    </lineage>
</organism>
<reference evidence="2" key="1">
    <citation type="journal article" date="2019" name="Int. J. Syst. Evol. Microbiol.">
        <title>The Global Catalogue of Microorganisms (GCM) 10K type strain sequencing project: providing services to taxonomists for standard genome sequencing and annotation.</title>
        <authorList>
            <consortium name="The Broad Institute Genomics Platform"/>
            <consortium name="The Broad Institute Genome Sequencing Center for Infectious Disease"/>
            <person name="Wu L."/>
            <person name="Ma J."/>
        </authorList>
    </citation>
    <scope>NUCLEOTIDE SEQUENCE [LARGE SCALE GENOMIC DNA]</scope>
    <source>
        <strain evidence="2">CCM 9147</strain>
    </source>
</reference>
<proteinExistence type="predicted"/>
<accession>A0ABW4DI09</accession>
<evidence type="ECO:0000313" key="1">
    <source>
        <dbReference type="EMBL" id="MFD1463324.1"/>
    </source>
</evidence>
<gene>
    <name evidence="1" type="ORF">ACFQ5D_18440</name>
</gene>
<sequence>MTGHAASGSFGQHLLERAGQKDACSVWHRVYKVHQGLPDVRRMLVVLPSKQVVFVHATKPQTDLVCNELIEEG</sequence>
<dbReference type="EMBL" id="JBHTNZ010000030">
    <property type="protein sequence ID" value="MFD1463324.1"/>
    <property type="molecule type" value="Genomic_DNA"/>
</dbReference>
<name>A0ABW4DI09_9BACL</name>
<comment type="caution">
    <text evidence="1">The sequence shown here is derived from an EMBL/GenBank/DDBJ whole genome shotgun (WGS) entry which is preliminary data.</text>
</comment>
<evidence type="ECO:0000313" key="2">
    <source>
        <dbReference type="Proteomes" id="UP001597340"/>
    </source>
</evidence>
<protein>
    <submittedName>
        <fullName evidence="1">Uncharacterized protein</fullName>
    </submittedName>
</protein>
<dbReference type="RefSeq" id="WP_229522578.1">
    <property type="nucleotide sequence ID" value="NZ_JAFFQR010000003.1"/>
</dbReference>
<dbReference type="Proteomes" id="UP001597340">
    <property type="component" value="Unassembled WGS sequence"/>
</dbReference>
<keyword evidence="2" id="KW-1185">Reference proteome</keyword>